<keyword evidence="5" id="KW-1185">Reference proteome</keyword>
<protein>
    <submittedName>
        <fullName evidence="4">Anti sigma factor C-terminal domain-containing protein</fullName>
    </submittedName>
</protein>
<dbReference type="Pfam" id="PF13800">
    <property type="entry name" value="Sigma_reg_N"/>
    <property type="match status" value="1"/>
</dbReference>
<keyword evidence="1" id="KW-1133">Transmembrane helix</keyword>
<sequence length="319" mass="36312">MNLGNERNGFAKKAAPTGKTVTASRLKLLLATLSLALLIVPTSYILTFVFYAFGTKSTTLMDTASKVLYLTEPNTALEELEFDMDFSLFSMDLSFDQYKQVGSEQYPVRHYDLHFVFDDLVDMDVSSDLERTPPKYPTQTNQWLVHPAQGVPEFNSEQEWQVLEGLPDETVVEAYVSFNDLYKVTDIRKELQGTDVLWAAIYTGTEDEMLSTDGDVVSPIGYPVQPDQTYWSPFRDSMSHEETFLQLLKEIEPYEDLSVEVSSHKNLELKERIAFIEENGFAAYGAVISGPKQEVGALKDLELIRYMKLGEVKLWNWTE</sequence>
<keyword evidence="1" id="KW-0472">Membrane</keyword>
<keyword evidence="1" id="KW-0812">Transmembrane</keyword>
<proteinExistence type="predicted"/>
<organism evidence="4 5">
    <name type="scientific">Bhargavaea changchunensis</name>
    <dbReference type="NCBI Taxonomy" id="2134037"/>
    <lineage>
        <taxon>Bacteria</taxon>
        <taxon>Bacillati</taxon>
        <taxon>Bacillota</taxon>
        <taxon>Bacilli</taxon>
        <taxon>Bacillales</taxon>
        <taxon>Caryophanaceae</taxon>
        <taxon>Bhargavaea</taxon>
    </lineage>
</organism>
<dbReference type="Proteomes" id="UP001596483">
    <property type="component" value="Unassembled WGS sequence"/>
</dbReference>
<evidence type="ECO:0000259" key="2">
    <source>
        <dbReference type="Pfam" id="PF13791"/>
    </source>
</evidence>
<comment type="caution">
    <text evidence="4">The sequence shown here is derived from an EMBL/GenBank/DDBJ whole genome shotgun (WGS) entry which is preliminary data.</text>
</comment>
<evidence type="ECO:0000256" key="1">
    <source>
        <dbReference type="SAM" id="Phobius"/>
    </source>
</evidence>
<feature type="domain" description="Sigma factor regulator C-terminal" evidence="2">
    <location>
        <begin position="163"/>
        <end position="311"/>
    </location>
</feature>
<reference evidence="5" key="1">
    <citation type="journal article" date="2019" name="Int. J. Syst. Evol. Microbiol.">
        <title>The Global Catalogue of Microorganisms (GCM) 10K type strain sequencing project: providing services to taxonomists for standard genome sequencing and annotation.</title>
        <authorList>
            <consortium name="The Broad Institute Genomics Platform"/>
            <consortium name="The Broad Institute Genome Sequencing Center for Infectious Disease"/>
            <person name="Wu L."/>
            <person name="Ma J."/>
        </authorList>
    </citation>
    <scope>NUCLEOTIDE SEQUENCE [LARGE SCALE GENOMIC DNA]</scope>
    <source>
        <strain evidence="5">JCM 4738</strain>
    </source>
</reference>
<feature type="transmembrane region" description="Helical" evidence="1">
    <location>
        <begin position="28"/>
        <end position="53"/>
    </location>
</feature>
<gene>
    <name evidence="4" type="ORF">ACFQQH_05835</name>
</gene>
<dbReference type="InterPro" id="IPR025672">
    <property type="entry name" value="Sigma_reg_C_dom"/>
</dbReference>
<feature type="domain" description="Sigma factor regulator N-terminal" evidence="3">
    <location>
        <begin position="23"/>
        <end position="106"/>
    </location>
</feature>
<evidence type="ECO:0000313" key="4">
    <source>
        <dbReference type="EMBL" id="MFC7364648.1"/>
    </source>
</evidence>
<dbReference type="RefSeq" id="WP_157297468.1">
    <property type="nucleotide sequence ID" value="NZ_JBHTCT010000011.1"/>
</dbReference>
<accession>A0ABW2NGZ2</accession>
<dbReference type="EMBL" id="JBHTCT010000011">
    <property type="protein sequence ID" value="MFC7364648.1"/>
    <property type="molecule type" value="Genomic_DNA"/>
</dbReference>
<evidence type="ECO:0000259" key="3">
    <source>
        <dbReference type="Pfam" id="PF13800"/>
    </source>
</evidence>
<dbReference type="InterPro" id="IPR029101">
    <property type="entry name" value="Sigma_reg_N"/>
</dbReference>
<dbReference type="Pfam" id="PF13791">
    <property type="entry name" value="Sigma_reg_C"/>
    <property type="match status" value="1"/>
</dbReference>
<evidence type="ECO:0000313" key="5">
    <source>
        <dbReference type="Proteomes" id="UP001596483"/>
    </source>
</evidence>
<name>A0ABW2NGZ2_9BACL</name>